<evidence type="ECO:0000256" key="1">
    <source>
        <dbReference type="ARBA" id="ARBA00022741"/>
    </source>
</evidence>
<feature type="domain" description="Helicase C-terminal" evidence="7">
    <location>
        <begin position="1331"/>
        <end position="1485"/>
    </location>
</feature>
<dbReference type="SMART" id="SM00490">
    <property type="entry name" value="HELICc"/>
    <property type="match status" value="1"/>
</dbReference>
<dbReference type="Pfam" id="PF00270">
    <property type="entry name" value="DEAD"/>
    <property type="match status" value="1"/>
</dbReference>
<dbReference type="PANTHER" id="PTHR44533">
    <property type="entry name" value="DEAD/H RNA HELICASE, PUTATIVE-RELATED"/>
    <property type="match status" value="1"/>
</dbReference>
<feature type="region of interest" description="Disordered" evidence="5">
    <location>
        <begin position="1276"/>
        <end position="1329"/>
    </location>
</feature>
<accession>A0AAD9VF98</accession>
<dbReference type="GO" id="GO:0004386">
    <property type="term" value="F:helicase activity"/>
    <property type="evidence" value="ECO:0007669"/>
    <property type="project" value="UniProtKB-KW"/>
</dbReference>
<reference evidence="8" key="2">
    <citation type="journal article" date="2023" name="Science">
        <title>Genomic signatures of disease resistance in endangered staghorn corals.</title>
        <authorList>
            <person name="Vollmer S.V."/>
            <person name="Selwyn J.D."/>
            <person name="Despard B.A."/>
            <person name="Roesel C.L."/>
        </authorList>
    </citation>
    <scope>NUCLEOTIDE SEQUENCE</scope>
    <source>
        <strain evidence="8">K2</strain>
    </source>
</reference>
<evidence type="ECO:0000256" key="4">
    <source>
        <dbReference type="ARBA" id="ARBA00022840"/>
    </source>
</evidence>
<proteinExistence type="predicted"/>
<name>A0AAD9VF98_ACRCE</name>
<dbReference type="GO" id="GO:0003676">
    <property type="term" value="F:nucleic acid binding"/>
    <property type="evidence" value="ECO:0007669"/>
    <property type="project" value="InterPro"/>
</dbReference>
<evidence type="ECO:0000256" key="3">
    <source>
        <dbReference type="ARBA" id="ARBA00022806"/>
    </source>
</evidence>
<dbReference type="InterPro" id="IPR052431">
    <property type="entry name" value="SKI2_subfamily_helicases"/>
</dbReference>
<dbReference type="PROSITE" id="PS51192">
    <property type="entry name" value="HELICASE_ATP_BIND_1"/>
    <property type="match status" value="1"/>
</dbReference>
<dbReference type="Pfam" id="PF23002">
    <property type="entry name" value="PIN-like_DDX60"/>
    <property type="match status" value="1"/>
</dbReference>
<evidence type="ECO:0000256" key="2">
    <source>
        <dbReference type="ARBA" id="ARBA00022801"/>
    </source>
</evidence>
<feature type="domain" description="Helicase ATP-binding" evidence="6">
    <location>
        <begin position="821"/>
        <end position="989"/>
    </location>
</feature>
<dbReference type="GO" id="GO:0005524">
    <property type="term" value="F:ATP binding"/>
    <property type="evidence" value="ECO:0007669"/>
    <property type="project" value="UniProtKB-KW"/>
</dbReference>
<feature type="compositionally biased region" description="Basic and acidic residues" evidence="5">
    <location>
        <begin position="1305"/>
        <end position="1315"/>
    </location>
</feature>
<dbReference type="GO" id="GO:0016787">
    <property type="term" value="F:hydrolase activity"/>
    <property type="evidence" value="ECO:0007669"/>
    <property type="project" value="UniProtKB-KW"/>
</dbReference>
<evidence type="ECO:0000259" key="7">
    <source>
        <dbReference type="PROSITE" id="PS51194"/>
    </source>
</evidence>
<dbReference type="InterPro" id="IPR055124">
    <property type="entry name" value="PIN-like_DDX60"/>
</dbReference>
<dbReference type="PANTHER" id="PTHR44533:SF4">
    <property type="entry name" value="DEAD_H RNA HELICASE, PUTATIVE-RELATED"/>
    <property type="match status" value="1"/>
</dbReference>
<keyword evidence="9" id="KW-1185">Reference proteome</keyword>
<dbReference type="CDD" id="cd18025">
    <property type="entry name" value="DEXHc_DDX60"/>
    <property type="match status" value="1"/>
</dbReference>
<feature type="compositionally biased region" description="Basic and acidic residues" evidence="5">
    <location>
        <begin position="1276"/>
        <end position="1293"/>
    </location>
</feature>
<dbReference type="SUPFAM" id="SSF52540">
    <property type="entry name" value="P-loop containing nucleoside triphosphate hydrolases"/>
    <property type="match status" value="1"/>
</dbReference>
<evidence type="ECO:0000313" key="8">
    <source>
        <dbReference type="EMBL" id="KAK2572326.1"/>
    </source>
</evidence>
<feature type="compositionally biased region" description="Basic and acidic residues" evidence="5">
    <location>
        <begin position="1"/>
        <end position="12"/>
    </location>
</feature>
<dbReference type="InterPro" id="IPR059032">
    <property type="entry name" value="WHD_DDX60"/>
</dbReference>
<dbReference type="Pfam" id="PF00271">
    <property type="entry name" value="Helicase_C"/>
    <property type="match status" value="1"/>
</dbReference>
<dbReference type="InterPro" id="IPR001650">
    <property type="entry name" value="Helicase_C-like"/>
</dbReference>
<evidence type="ECO:0000313" key="9">
    <source>
        <dbReference type="Proteomes" id="UP001249851"/>
    </source>
</evidence>
<keyword evidence="1" id="KW-0547">Nucleotide-binding</keyword>
<feature type="compositionally biased region" description="Basic residues" evidence="5">
    <location>
        <begin position="1294"/>
        <end position="1304"/>
    </location>
</feature>
<feature type="region of interest" description="Disordered" evidence="5">
    <location>
        <begin position="1"/>
        <end position="71"/>
    </location>
</feature>
<dbReference type="PROSITE" id="PS51194">
    <property type="entry name" value="HELICASE_CTER"/>
    <property type="match status" value="1"/>
</dbReference>
<dbReference type="Pfam" id="PF26076">
    <property type="entry name" value="WHD_DDX60"/>
    <property type="match status" value="1"/>
</dbReference>
<feature type="region of interest" description="Disordered" evidence="5">
    <location>
        <begin position="1735"/>
        <end position="1761"/>
    </location>
</feature>
<evidence type="ECO:0000259" key="6">
    <source>
        <dbReference type="PROSITE" id="PS51192"/>
    </source>
</evidence>
<gene>
    <name evidence="8" type="ORF">P5673_002553</name>
</gene>
<sequence>MAEKGEHYHSSSDDNSDASLFDSDDDEDDADYADEADEVLSDEECDTELSDEESDESQKDEGENGEHPVKSRRVDVSEFVRGHFYGEYVMARRLNILTDFVDAEIFIIDGDSLLFELLGEESLDWSHGGQFLHLIYLLERFLQHFTDKGGVFHIVFFKDMETIWKTQPSMLLARQTLILHLQHNTSFTVVTSIDHFWGEEWKEYVQDQMPAFMLLTDAENIPWKTKGRTKAESVIEFLFRSLLMHCLGQGLNCVYISGIQMTATKVMGFYMESSAKHKAVLRKRGKSVQEKWLDQASGNNLRDAATSSQSQCQIDVEAEVEAALQSPPQGGCRELVTVLACSNVLSKVLNGPDISELPLKYRAQSLDSTLLNEFSKTQDGKVYPFREIHLSLWEILKSMDDANACKSLDMASVADLMDGRFLHTLICLALEQTFKGLEGPSLPESVINEAETAWSKVVATVNNVHPSGSLESQFYPLFAERVTQPLLTDLEEGSYDLEPAGVKLQRLLEVENPLVNEYAGDMRTKINAMAGDEDEDEVFNIGREFDELYHWHSLRPLSDDFDRTKGDEDKPPDNLYKRKWYFRMKQQYSSFLRFYGSSLVGGIDKAKIITVTETEAKKKVGKNKQEKMGKKAAQIIEENKQKGIEQAREKDQEKWRSIFKEFESNLNNHNYDTALQLVEKYESKCKSLEFRLQALMKRAQGSFEAWKHTRTFQPNSNDMKYPVLLMDSVQKISQSFQSLLTDKNKKRLAGYIQKLGFDDVAAMFWDLQPEMGKMAVQLSVHTTSARFQLKHMGHLLKRDERTDADPRVDHFIPDTWQRELLDAVDKNESAVIVAPTSSGKTYASYYCMEKVLRQSDDGVVVYVSPTKALVNQVVATVYARFHRKKIPDGRAVYGVFTRDYRRNTLNSQILVTVPQCLEILFLSPRRQEWTKNVKYVIFDGVHCLGEENGAEVWEHLLLLIRCPFLALSATIGNPNDLMTWLQAAQDFREQQDKQDKGKLRNSYRIRLVTCEERYSDLEKSVYLPSPINGGFSKETYAYEEKYELKNSGEFVRLHPCAQLGPKQLLENGFPGDMALTPGEALQLYDVMVKQWPDKESMQKLSPEQYFLENKLIEKSHARQYELEVKKEFKSWADEKQSKKVQSVIQSLNSVCQEKQASTEDEWSAIRLPSSGKFFICLNFPKLVDQLRAQDKLPALVFSFDRTMCEMLSKRLTEEFETREEDIRARDGHRALKRAERKQAKAEKKLKKTRDETEKEKAQRMCEMLCKRHTEEFENREADMGARDGHRALKLAERRRAKAEKKLKRTRDETAREKAQRLATQQDEEDEEDFSALDEPLPECTLAFTHGIGKKGMNKIMNRIRFVKSQDIFRRALKRGVSYHHAGLGNKKRSCVEMLFREKCLQVVAATGTLALGIHMPCKTVVFAGDSPFLNSLQYRQMSGRAGRRGFDPVGNVVFFGVPHRKVQRLITANIPKLVGNFPINVSLVLRLLLMTSKGDDEKDALTKALTLLSHPFICQKHPEMESQIKKHFLFSVELLARLSLINIETGAPQEMAGLATHLHYHEPSNYVLVSFLQSGLFHDLCKPGLKGKFSEEVMRKMVLILSHLFGRRFLHPSFKRRIHLCPTSKVILEDLPYEFAEGIEDYNRQVTEVFSQYLKTVASELEKDRGEEKKLPLSGIEFPDTTSITDLVENDTIKSLAHSSIAYSACSSFAALSGNSDLHLHSTDQKTAVHWERWEREESVGDGSEENEDESDCDEEDEAEHREPIEHLLQVRQATIINISGKVCTRMIYYWGLLYCLRY</sequence>
<dbReference type="InterPro" id="IPR011545">
    <property type="entry name" value="DEAD/DEAH_box_helicase_dom"/>
</dbReference>
<reference evidence="8" key="1">
    <citation type="journal article" date="2023" name="G3 (Bethesda)">
        <title>Whole genome assembly and annotation of the endangered Caribbean coral Acropora cervicornis.</title>
        <authorList>
            <person name="Selwyn J.D."/>
            <person name="Vollmer S.V."/>
        </authorList>
    </citation>
    <scope>NUCLEOTIDE SEQUENCE</scope>
    <source>
        <strain evidence="8">K2</strain>
    </source>
</reference>
<keyword evidence="3 8" id="KW-0347">Helicase</keyword>
<feature type="region of interest" description="Disordered" evidence="5">
    <location>
        <begin position="1222"/>
        <end position="1254"/>
    </location>
</feature>
<dbReference type="Proteomes" id="UP001249851">
    <property type="component" value="Unassembled WGS sequence"/>
</dbReference>
<dbReference type="FunFam" id="3.40.50.300:FF:001039">
    <property type="entry name" value="ATP-dependent RNA helicase DDX60"/>
    <property type="match status" value="1"/>
</dbReference>
<feature type="compositionally biased region" description="Acidic residues" evidence="5">
    <location>
        <begin position="22"/>
        <end position="55"/>
    </location>
</feature>
<evidence type="ECO:0000256" key="5">
    <source>
        <dbReference type="SAM" id="MobiDB-lite"/>
    </source>
</evidence>
<dbReference type="Gene3D" id="3.40.50.300">
    <property type="entry name" value="P-loop containing nucleotide triphosphate hydrolases"/>
    <property type="match status" value="2"/>
</dbReference>
<feature type="compositionally biased region" description="Acidic residues" evidence="5">
    <location>
        <begin position="1743"/>
        <end position="1758"/>
    </location>
</feature>
<keyword evidence="2" id="KW-0378">Hydrolase</keyword>
<organism evidence="8 9">
    <name type="scientific">Acropora cervicornis</name>
    <name type="common">Staghorn coral</name>
    <dbReference type="NCBI Taxonomy" id="6130"/>
    <lineage>
        <taxon>Eukaryota</taxon>
        <taxon>Metazoa</taxon>
        <taxon>Cnidaria</taxon>
        <taxon>Anthozoa</taxon>
        <taxon>Hexacorallia</taxon>
        <taxon>Scleractinia</taxon>
        <taxon>Astrocoeniina</taxon>
        <taxon>Acroporidae</taxon>
        <taxon>Acropora</taxon>
    </lineage>
</organism>
<dbReference type="Pfam" id="PF26167">
    <property type="entry name" value="TPR_DDX60"/>
    <property type="match status" value="1"/>
</dbReference>
<dbReference type="InterPro" id="IPR014001">
    <property type="entry name" value="Helicase_ATP-bd"/>
</dbReference>
<protein>
    <submittedName>
        <fullName evidence="8">ATP-dependent RNA helicase DDX60</fullName>
    </submittedName>
</protein>
<dbReference type="SMART" id="SM00487">
    <property type="entry name" value="DEXDc"/>
    <property type="match status" value="1"/>
</dbReference>
<comment type="caution">
    <text evidence="8">The sequence shown here is derived from an EMBL/GenBank/DDBJ whole genome shotgun (WGS) entry which is preliminary data.</text>
</comment>
<feature type="compositionally biased region" description="Basic and acidic residues" evidence="5">
    <location>
        <begin position="56"/>
        <end position="71"/>
    </location>
</feature>
<keyword evidence="4" id="KW-0067">ATP-binding</keyword>
<dbReference type="EMBL" id="JARQWQ010000004">
    <property type="protein sequence ID" value="KAK2572326.1"/>
    <property type="molecule type" value="Genomic_DNA"/>
</dbReference>
<dbReference type="GO" id="GO:0005737">
    <property type="term" value="C:cytoplasm"/>
    <property type="evidence" value="ECO:0007669"/>
    <property type="project" value="TreeGrafter"/>
</dbReference>
<dbReference type="InterPro" id="IPR027417">
    <property type="entry name" value="P-loop_NTPase"/>
</dbReference>